<evidence type="ECO:0000256" key="3">
    <source>
        <dbReference type="ARBA" id="ARBA00022705"/>
    </source>
</evidence>
<reference evidence="8 9" key="1">
    <citation type="journal article" date="2007" name="J. Bacteriol.">
        <title>Whole-genome analysis of the methyl tert-butyl ether-degrading beta-proteobacterium Methylibium petroleiphilum PM1.</title>
        <authorList>
            <person name="Kane S.R."/>
            <person name="Chakicherla A.Y."/>
            <person name="Chain P.S.G."/>
            <person name="Schmidt R."/>
            <person name="Shin M.W."/>
            <person name="Legler T.C."/>
            <person name="Scow K.M."/>
            <person name="Larimer F.W."/>
            <person name="Lucas S.M."/>
            <person name="Richardson P.M."/>
            <person name="Hristova K.R."/>
        </authorList>
    </citation>
    <scope>NUCLEOTIDE SEQUENCE [LARGE SCALE GENOMIC DNA]</scope>
    <source>
        <strain evidence="9">ATCC BAA-1232 / LMG 22953 / PM1</strain>
        <plasmid evidence="8 9">RPME01</plasmid>
    </source>
</reference>
<feature type="domain" description="ATP-dependent DNA ligase family profile" evidence="7">
    <location>
        <begin position="153"/>
        <end position="343"/>
    </location>
</feature>
<geneLocation type="plasmid" evidence="8 9">
    <name>RPME01</name>
</geneLocation>
<dbReference type="SUPFAM" id="SSF50249">
    <property type="entry name" value="Nucleic acid-binding proteins"/>
    <property type="match status" value="1"/>
</dbReference>
<keyword evidence="8" id="KW-0614">Plasmid</keyword>
<dbReference type="HOGENOM" id="CLU_579559_0_0_4"/>
<dbReference type="GO" id="GO:0006310">
    <property type="term" value="P:DNA recombination"/>
    <property type="evidence" value="ECO:0007669"/>
    <property type="project" value="InterPro"/>
</dbReference>
<accession>A2SNA2</accession>
<evidence type="ECO:0000256" key="5">
    <source>
        <dbReference type="ARBA" id="ARBA00023204"/>
    </source>
</evidence>
<keyword evidence="5" id="KW-0234">DNA repair</keyword>
<dbReference type="InterPro" id="IPR012340">
    <property type="entry name" value="NA-bd_OB-fold"/>
</dbReference>
<dbReference type="SUPFAM" id="SSF56091">
    <property type="entry name" value="DNA ligase/mRNA capping enzyme, catalytic domain"/>
    <property type="match status" value="1"/>
</dbReference>
<organism evidence="8 9">
    <name type="scientific">Methylibium petroleiphilum (strain ATCC BAA-1232 / LMG 22953 / PM1)</name>
    <dbReference type="NCBI Taxonomy" id="420662"/>
    <lineage>
        <taxon>Bacteria</taxon>
        <taxon>Pseudomonadati</taxon>
        <taxon>Pseudomonadota</taxon>
        <taxon>Betaproteobacteria</taxon>
        <taxon>Burkholderiales</taxon>
        <taxon>Sphaerotilaceae</taxon>
        <taxon>Methylibium</taxon>
    </lineage>
</organism>
<name>A2SNA2_METPP</name>
<gene>
    <name evidence="8" type="ordered locus">Mpe_B0266</name>
</gene>
<evidence type="ECO:0000256" key="2">
    <source>
        <dbReference type="ARBA" id="ARBA00022598"/>
    </source>
</evidence>
<dbReference type="InterPro" id="IPR050326">
    <property type="entry name" value="NAD_dep_DNA_ligaseB"/>
</dbReference>
<dbReference type="Gene3D" id="3.30.470.30">
    <property type="entry name" value="DNA ligase/mRNA capping enzyme"/>
    <property type="match status" value="1"/>
</dbReference>
<evidence type="ECO:0000313" key="9">
    <source>
        <dbReference type="Proteomes" id="UP000000366"/>
    </source>
</evidence>
<dbReference type="GO" id="GO:0003910">
    <property type="term" value="F:DNA ligase (ATP) activity"/>
    <property type="evidence" value="ECO:0007669"/>
    <property type="project" value="UniProtKB-EC"/>
</dbReference>
<dbReference type="GO" id="GO:0006281">
    <property type="term" value="P:DNA repair"/>
    <property type="evidence" value="ECO:0007669"/>
    <property type="project" value="UniProtKB-KW"/>
</dbReference>
<evidence type="ECO:0000256" key="4">
    <source>
        <dbReference type="ARBA" id="ARBA00022763"/>
    </source>
</evidence>
<comment type="cofactor">
    <cofactor evidence="1">
        <name>a divalent metal cation</name>
        <dbReference type="ChEBI" id="CHEBI:60240"/>
    </cofactor>
</comment>
<keyword evidence="9" id="KW-1185">Reference proteome</keyword>
<proteinExistence type="predicted"/>
<dbReference type="InterPro" id="IPR012310">
    <property type="entry name" value="DNA_ligase_ATP-dep_cent"/>
</dbReference>
<dbReference type="AlphaFoldDB" id="A2SNA2"/>
<dbReference type="CDD" id="cd06846">
    <property type="entry name" value="Adenylation_DNA_ligase_like"/>
    <property type="match status" value="1"/>
</dbReference>
<dbReference type="PANTHER" id="PTHR47810">
    <property type="entry name" value="DNA LIGASE"/>
    <property type="match status" value="1"/>
</dbReference>
<evidence type="ECO:0000256" key="1">
    <source>
        <dbReference type="ARBA" id="ARBA00001968"/>
    </source>
</evidence>
<evidence type="ECO:0000256" key="6">
    <source>
        <dbReference type="ARBA" id="ARBA00034003"/>
    </source>
</evidence>
<dbReference type="EMBL" id="CP000556">
    <property type="protein sequence ID" value="ABM97041.1"/>
    <property type="molecule type" value="Genomic_DNA"/>
</dbReference>
<keyword evidence="4" id="KW-0227">DNA damage</keyword>
<dbReference type="PANTHER" id="PTHR47810:SF1">
    <property type="entry name" value="DNA LIGASE B"/>
    <property type="match status" value="1"/>
</dbReference>
<protein>
    <recommendedName>
        <fullName evidence="7">ATP-dependent DNA ligase family profile domain-containing protein</fullName>
    </recommendedName>
</protein>
<keyword evidence="2" id="KW-0436">Ligase</keyword>
<keyword evidence="3" id="KW-0235">DNA replication</keyword>
<dbReference type="GO" id="GO:0005524">
    <property type="term" value="F:ATP binding"/>
    <property type="evidence" value="ECO:0007669"/>
    <property type="project" value="InterPro"/>
</dbReference>
<evidence type="ECO:0000259" key="7">
    <source>
        <dbReference type="Pfam" id="PF01068"/>
    </source>
</evidence>
<comment type="catalytic activity">
    <reaction evidence="6">
        <text>ATP + (deoxyribonucleotide)n-3'-hydroxyl + 5'-phospho-(deoxyribonucleotide)m = (deoxyribonucleotide)n+m + AMP + diphosphate.</text>
        <dbReference type="EC" id="6.5.1.1"/>
    </reaction>
</comment>
<sequence>MHSPEIFNLLEQIAAEKKSTGKLALLKAHAGDATLQRVLELALNPLKTYGVKSLPPRGGSGSEPFGDWHWALIERLRTRELTGHAARDEIRRALGALDAGSAALLGRILRKDLRAGISDTTVNKVFAGLIPEFPYMRCSLPKDVKLAEWPWARGVYSQIKADGTFANVSVEQDGQIFVTSRQGSEYPLESFGALADHLAAALAPGFQYHGELLVQRPQGALWETLPREDGNGLLTSILKGGELPADHRIIYQAWDMIPLSVVQPKGRYAVAYEDRFARLKSQIESSAQPDSQVSLIPTRIVHSLEQAYAHYREQLAAGLEGTILKRPDAIWRDGDSKEQCKLKLEVVVELRVVGFNEGSGKNVGALGSFQCVSECGRLRVDVSGRGDKMRAEVWANREDWLDAIISVKANDIMEPESADGYFSLFLPIFQERRLDKKAADTFDRIREQFDEAVKV</sequence>
<dbReference type="Gene3D" id="2.40.50.140">
    <property type="entry name" value="Nucleic acid-binding proteins"/>
    <property type="match status" value="1"/>
</dbReference>
<dbReference type="KEGG" id="mpt:Mpe_B0266"/>
<dbReference type="RefSeq" id="WP_011831629.1">
    <property type="nucleotide sequence ID" value="NC_008826.1"/>
</dbReference>
<dbReference type="eggNOG" id="COG1793">
    <property type="taxonomic scope" value="Bacteria"/>
</dbReference>
<dbReference type="Proteomes" id="UP000000366">
    <property type="component" value="Plasmid RPME01"/>
</dbReference>
<evidence type="ECO:0000313" key="8">
    <source>
        <dbReference type="EMBL" id="ABM97041.1"/>
    </source>
</evidence>
<dbReference type="GO" id="GO:0006260">
    <property type="term" value="P:DNA replication"/>
    <property type="evidence" value="ECO:0007669"/>
    <property type="project" value="UniProtKB-KW"/>
</dbReference>
<dbReference type="Pfam" id="PF01068">
    <property type="entry name" value="DNA_ligase_A_M"/>
    <property type="match status" value="1"/>
</dbReference>